<comment type="similarity">
    <text evidence="10">Belongs to the CRISPR-associated endonuclease Cas1 family.</text>
</comment>
<keyword evidence="4 10" id="KW-0378">Hydrolase</keyword>
<dbReference type="PANTHER" id="PTHR34353">
    <property type="entry name" value="CRISPR-ASSOCIATED ENDONUCLEASE CAS1 1"/>
    <property type="match status" value="1"/>
</dbReference>
<organism evidence="11 12">
    <name type="scientific">Ruthenibacterium lactatiformans</name>
    <dbReference type="NCBI Taxonomy" id="1550024"/>
    <lineage>
        <taxon>Bacteria</taxon>
        <taxon>Bacillati</taxon>
        <taxon>Bacillota</taxon>
        <taxon>Clostridia</taxon>
        <taxon>Eubacteriales</taxon>
        <taxon>Oscillospiraceae</taxon>
        <taxon>Ruthenibacterium</taxon>
    </lineage>
</organism>
<dbReference type="PANTHER" id="PTHR34353:SF2">
    <property type="entry name" value="CRISPR-ASSOCIATED ENDONUCLEASE CAS1 1"/>
    <property type="match status" value="1"/>
</dbReference>
<dbReference type="InterPro" id="IPR050646">
    <property type="entry name" value="Cas1"/>
</dbReference>
<keyword evidence="1 10" id="KW-0540">Nuclease</keyword>
<dbReference type="GO" id="GO:0046872">
    <property type="term" value="F:metal ion binding"/>
    <property type="evidence" value="ECO:0007669"/>
    <property type="project" value="UniProtKB-UniRule"/>
</dbReference>
<dbReference type="GO" id="GO:0003677">
    <property type="term" value="F:DNA binding"/>
    <property type="evidence" value="ECO:0007669"/>
    <property type="project" value="UniProtKB-KW"/>
</dbReference>
<sequence>MFWATSSPFTRKRGRNSADSSKKEAVMSYRCVIVSNPAHISTRSEQLVVETDERHTVPIEDISALMLESRRATLSAAALSALAQNGTAVFVCDEKHLPCGVLLPYAQHSRQLAAARAQLSLTLPAKKRFWQQLVTAKIDNQAECLALCGKTQEAAFLHSRARAVTSGDKDNLEAAAAAYYFPALFGTGFTRSADDGRNAALNYGYAILRGYAARCAAVYGLLPWEGLHHCSQLNQYNLADDLMEPFRPVVDLYVAANVDEASTLAPALKHALFGLMNADILSGGQHHSVAYAMERLVQSLRTGMEKGGALALPKLLAWQPHGYE</sequence>
<dbReference type="NCBIfam" id="TIGR00287">
    <property type="entry name" value="cas1"/>
    <property type="match status" value="1"/>
</dbReference>
<dbReference type="Pfam" id="PF01867">
    <property type="entry name" value="Cas_Cas1"/>
    <property type="match status" value="1"/>
</dbReference>
<evidence type="ECO:0000256" key="7">
    <source>
        <dbReference type="ARBA" id="ARBA00023125"/>
    </source>
</evidence>
<keyword evidence="6 10" id="KW-0051">Antiviral defense</keyword>
<evidence type="ECO:0000256" key="5">
    <source>
        <dbReference type="ARBA" id="ARBA00022842"/>
    </source>
</evidence>
<evidence type="ECO:0000256" key="2">
    <source>
        <dbReference type="ARBA" id="ARBA00022723"/>
    </source>
</evidence>
<evidence type="ECO:0000256" key="8">
    <source>
        <dbReference type="ARBA" id="ARBA00023211"/>
    </source>
</evidence>
<dbReference type="HAMAP" id="MF_01470">
    <property type="entry name" value="Cas1"/>
    <property type="match status" value="1"/>
</dbReference>
<dbReference type="InterPro" id="IPR002729">
    <property type="entry name" value="CRISPR-assoc_Cas1"/>
</dbReference>
<keyword evidence="5 10" id="KW-0460">Magnesium</keyword>
<evidence type="ECO:0000256" key="3">
    <source>
        <dbReference type="ARBA" id="ARBA00022759"/>
    </source>
</evidence>
<evidence type="ECO:0000256" key="10">
    <source>
        <dbReference type="HAMAP-Rule" id="MF_01470"/>
    </source>
</evidence>
<evidence type="ECO:0000313" key="11">
    <source>
        <dbReference type="EMBL" id="MTS52283.1"/>
    </source>
</evidence>
<feature type="binding site" evidence="10">
    <location>
        <position position="173"/>
    </location>
    <ligand>
        <name>Mn(2+)</name>
        <dbReference type="ChEBI" id="CHEBI:29035"/>
    </ligand>
</feature>
<dbReference type="InterPro" id="IPR042211">
    <property type="entry name" value="CRISPR-assoc_Cas1_N"/>
</dbReference>
<dbReference type="Gene3D" id="1.20.120.920">
    <property type="entry name" value="CRISPR-associated endonuclease Cas1, C-terminal domain"/>
    <property type="match status" value="1"/>
</dbReference>
<dbReference type="GO" id="GO:0051607">
    <property type="term" value="P:defense response to virus"/>
    <property type="evidence" value="ECO:0007669"/>
    <property type="project" value="UniProtKB-UniRule"/>
</dbReference>
<comment type="function">
    <text evidence="10">CRISPR (clustered regularly interspaced short palindromic repeat), is an adaptive immune system that provides protection against mobile genetic elements (viruses, transposable elements and conjugative plasmids). CRISPR clusters contain spacers, sequences complementary to antecedent mobile elements, and target invading nucleic acids. CRISPR clusters are transcribed and processed into CRISPR RNA (crRNA). Acts as a dsDNA endonuclease. Involved in the integration of spacer DNA into the CRISPR cassette.</text>
</comment>
<dbReference type="InterPro" id="IPR042206">
    <property type="entry name" value="CRISPR-assoc_Cas1_C"/>
</dbReference>
<evidence type="ECO:0000256" key="4">
    <source>
        <dbReference type="ARBA" id="ARBA00022801"/>
    </source>
</evidence>
<keyword evidence="2 10" id="KW-0479">Metal-binding</keyword>
<gene>
    <name evidence="10 11" type="primary">cas1</name>
    <name evidence="11" type="ORF">GMD52_12120</name>
</gene>
<accession>A0A6I3QUV8</accession>
<dbReference type="Proteomes" id="UP000449193">
    <property type="component" value="Unassembled WGS sequence"/>
</dbReference>
<dbReference type="EC" id="3.1.-.-" evidence="10"/>
<feature type="binding site" evidence="10">
    <location>
        <position position="229"/>
    </location>
    <ligand>
        <name>Mn(2+)</name>
        <dbReference type="ChEBI" id="CHEBI:29035"/>
    </ligand>
</feature>
<protein>
    <recommendedName>
        <fullName evidence="10">CRISPR-associated endonuclease Cas1</fullName>
        <ecNumber evidence="10">3.1.-.-</ecNumber>
    </recommendedName>
</protein>
<evidence type="ECO:0000313" key="12">
    <source>
        <dbReference type="Proteomes" id="UP000449193"/>
    </source>
</evidence>
<dbReference type="NCBIfam" id="TIGR03639">
    <property type="entry name" value="cas1_NMENI"/>
    <property type="match status" value="1"/>
</dbReference>
<comment type="cofactor">
    <cofactor evidence="10">
        <name>Mg(2+)</name>
        <dbReference type="ChEBI" id="CHEBI:18420"/>
    </cofactor>
    <cofactor evidence="10">
        <name>Mn(2+)</name>
        <dbReference type="ChEBI" id="CHEBI:29035"/>
    </cofactor>
</comment>
<comment type="subunit">
    <text evidence="9 10">Homodimer, forms a heterotetramer with a Cas2 homodimer.</text>
</comment>
<evidence type="ECO:0000256" key="1">
    <source>
        <dbReference type="ARBA" id="ARBA00022722"/>
    </source>
</evidence>
<proteinExistence type="inferred from homology"/>
<dbReference type="EMBL" id="WMZR01000016">
    <property type="protein sequence ID" value="MTS52283.1"/>
    <property type="molecule type" value="Genomic_DNA"/>
</dbReference>
<dbReference type="GO" id="GO:0043571">
    <property type="term" value="P:maintenance of CRISPR repeat elements"/>
    <property type="evidence" value="ECO:0007669"/>
    <property type="project" value="UniProtKB-UniRule"/>
</dbReference>
<dbReference type="Gene3D" id="3.100.10.20">
    <property type="entry name" value="CRISPR-associated endonuclease Cas1, N-terminal domain"/>
    <property type="match status" value="1"/>
</dbReference>
<keyword evidence="8 10" id="KW-0464">Manganese</keyword>
<dbReference type="InterPro" id="IPR019855">
    <property type="entry name" value="CRISPR-assoc_Cas1_NMENI"/>
</dbReference>
<dbReference type="GO" id="GO:0004520">
    <property type="term" value="F:DNA endonuclease activity"/>
    <property type="evidence" value="ECO:0007669"/>
    <property type="project" value="InterPro"/>
</dbReference>
<evidence type="ECO:0000256" key="9">
    <source>
        <dbReference type="ARBA" id="ARBA00038592"/>
    </source>
</evidence>
<evidence type="ECO:0000256" key="6">
    <source>
        <dbReference type="ARBA" id="ARBA00023118"/>
    </source>
</evidence>
<name>A0A6I3QUV8_9FIRM</name>
<comment type="caution">
    <text evidence="11">The sequence shown here is derived from an EMBL/GenBank/DDBJ whole genome shotgun (WGS) entry which is preliminary data.</text>
</comment>
<keyword evidence="7 10" id="KW-0238">DNA-binding</keyword>
<dbReference type="GO" id="GO:0016787">
    <property type="term" value="F:hydrolase activity"/>
    <property type="evidence" value="ECO:0007669"/>
    <property type="project" value="UniProtKB-KW"/>
</dbReference>
<dbReference type="AlphaFoldDB" id="A0A6I3QUV8"/>
<feature type="binding site" evidence="10">
    <location>
        <position position="244"/>
    </location>
    <ligand>
        <name>Mn(2+)</name>
        <dbReference type="ChEBI" id="CHEBI:29035"/>
    </ligand>
</feature>
<reference evidence="11 12" key="1">
    <citation type="journal article" date="2019" name="Nat. Med.">
        <title>A library of human gut bacterial isolates paired with longitudinal multiomics data enables mechanistic microbiome research.</title>
        <authorList>
            <person name="Poyet M."/>
            <person name="Groussin M."/>
            <person name="Gibbons S.M."/>
            <person name="Avila-Pacheco J."/>
            <person name="Jiang X."/>
            <person name="Kearney S.M."/>
            <person name="Perrotta A.R."/>
            <person name="Berdy B."/>
            <person name="Zhao S."/>
            <person name="Lieberman T.D."/>
            <person name="Swanson P.K."/>
            <person name="Smith M."/>
            <person name="Roesemann S."/>
            <person name="Alexander J.E."/>
            <person name="Rich S.A."/>
            <person name="Livny J."/>
            <person name="Vlamakis H."/>
            <person name="Clish C."/>
            <person name="Bullock K."/>
            <person name="Deik A."/>
            <person name="Scott J."/>
            <person name="Pierce K.A."/>
            <person name="Xavier R.J."/>
            <person name="Alm E.J."/>
        </authorList>
    </citation>
    <scope>NUCLEOTIDE SEQUENCE [LARGE SCALE GENOMIC DNA]</scope>
    <source>
        <strain evidence="11 12">BIOML-A7</strain>
    </source>
</reference>
<keyword evidence="3 10" id="KW-0255">Endonuclease</keyword>